<dbReference type="OMA" id="HGAREME"/>
<dbReference type="InParanoid" id="E1ZTZ9"/>
<evidence type="ECO:0000313" key="1">
    <source>
        <dbReference type="EMBL" id="EFN50698.1"/>
    </source>
</evidence>
<feature type="non-terminal residue" evidence="1">
    <location>
        <position position="232"/>
    </location>
</feature>
<dbReference type="Pfam" id="PF01904">
    <property type="entry name" value="DUF72"/>
    <property type="match status" value="1"/>
</dbReference>
<gene>
    <name evidence="1" type="ORF">CHLNCDRAFT_28822</name>
</gene>
<name>E1ZTZ9_CHLVA</name>
<dbReference type="EMBL" id="GL433877">
    <property type="protein sequence ID" value="EFN50698.1"/>
    <property type="molecule type" value="Genomic_DNA"/>
</dbReference>
<dbReference type="SUPFAM" id="SSF117396">
    <property type="entry name" value="TM1631-like"/>
    <property type="match status" value="1"/>
</dbReference>
<dbReference type="InterPro" id="IPR036520">
    <property type="entry name" value="UPF0759_sf"/>
</dbReference>
<organism evidence="2">
    <name type="scientific">Chlorella variabilis</name>
    <name type="common">Green alga</name>
    <dbReference type="NCBI Taxonomy" id="554065"/>
    <lineage>
        <taxon>Eukaryota</taxon>
        <taxon>Viridiplantae</taxon>
        <taxon>Chlorophyta</taxon>
        <taxon>core chlorophytes</taxon>
        <taxon>Trebouxiophyceae</taxon>
        <taxon>Chlorellales</taxon>
        <taxon>Chlorellaceae</taxon>
        <taxon>Chlorella clade</taxon>
        <taxon>Chlorella</taxon>
    </lineage>
</organism>
<dbReference type="AlphaFoldDB" id="E1ZTZ9"/>
<evidence type="ECO:0008006" key="3">
    <source>
        <dbReference type="Google" id="ProtNLM"/>
    </source>
</evidence>
<dbReference type="InterPro" id="IPR002763">
    <property type="entry name" value="DUF72"/>
</dbReference>
<accession>E1ZTZ9</accession>
<dbReference type="Proteomes" id="UP000008141">
    <property type="component" value="Unassembled WGS sequence"/>
</dbReference>
<sequence length="232" mass="26597">YKHWRAGFYAGLPQSLEFERYAKQFDMVELNATFYGCLHTSGLLFRCRRAAAVRPSFQYAVKAPQLYTHRKRLITDKVFTDSWACFWRLRPHLGPILFQLPATFKTTSGKGDKATSNIDRLRRLGEFRDASWYCEEVYELGKGGWIGSLEAGPNPPPERYPLHCCTWGMYVRFHGSQGQYAGCHGAREMERWAGWAKRWAAQGRSTWLAFNNDSRGQAGRQALFQRPVLGGG</sequence>
<feature type="non-terminal residue" evidence="1">
    <location>
        <position position="1"/>
    </location>
</feature>
<proteinExistence type="predicted"/>
<dbReference type="Gene3D" id="3.20.20.410">
    <property type="entry name" value="Protein of unknown function UPF0759"/>
    <property type="match status" value="1"/>
</dbReference>
<protein>
    <recommendedName>
        <fullName evidence="3">DUF72 domain-containing protein</fullName>
    </recommendedName>
</protein>
<dbReference type="OrthoDB" id="10267663at2759"/>
<dbReference type="PANTHER" id="PTHR30348">
    <property type="entry name" value="UNCHARACTERIZED PROTEIN YECE"/>
    <property type="match status" value="1"/>
</dbReference>
<dbReference type="PANTHER" id="PTHR30348:SF4">
    <property type="entry name" value="DUF72 DOMAIN-CONTAINING PROTEIN"/>
    <property type="match status" value="1"/>
</dbReference>
<keyword evidence="2" id="KW-1185">Reference proteome</keyword>
<evidence type="ECO:0000313" key="2">
    <source>
        <dbReference type="Proteomes" id="UP000008141"/>
    </source>
</evidence>
<dbReference type="RefSeq" id="XP_005842810.1">
    <property type="nucleotide sequence ID" value="XM_005842748.1"/>
</dbReference>
<reference evidence="1 2" key="1">
    <citation type="journal article" date="2010" name="Plant Cell">
        <title>The Chlorella variabilis NC64A genome reveals adaptation to photosymbiosis, coevolution with viruses, and cryptic sex.</title>
        <authorList>
            <person name="Blanc G."/>
            <person name="Duncan G."/>
            <person name="Agarkova I."/>
            <person name="Borodovsky M."/>
            <person name="Gurnon J."/>
            <person name="Kuo A."/>
            <person name="Lindquist E."/>
            <person name="Lucas S."/>
            <person name="Pangilinan J."/>
            <person name="Polle J."/>
            <person name="Salamov A."/>
            <person name="Terry A."/>
            <person name="Yamada T."/>
            <person name="Dunigan D.D."/>
            <person name="Grigoriev I.V."/>
            <person name="Claverie J.M."/>
            <person name="Van Etten J.L."/>
        </authorList>
    </citation>
    <scope>NUCLEOTIDE SEQUENCE [LARGE SCALE GENOMIC DNA]</scope>
    <source>
        <strain evidence="1 2">NC64A</strain>
    </source>
</reference>
<dbReference type="KEGG" id="cvr:CHLNCDRAFT_28822"/>
<dbReference type="GeneID" id="17350133"/>